<sequence length="111" mass="12697">MARVLYISLLLCLTLWTVENTEVERGFESPGQDSWSQLDESENEQVRCLDFLMIVLCWGQKVPTANKLRSEDVLQESNETEKQESRRGAGGGFTKKPGSCRVFFWKSWASC</sequence>
<evidence type="ECO:0000256" key="2">
    <source>
        <dbReference type="SAM" id="SignalP"/>
    </source>
</evidence>
<dbReference type="Proteomes" id="UP000472267">
    <property type="component" value="Chromosome 18"/>
</dbReference>
<keyword evidence="2" id="KW-0732">Signal</keyword>
<name>A0A672IZ04_SALFA</name>
<feature type="chain" id="PRO_5025594637" description="Somatostatin/Cortistatin C-terminal domain-containing protein" evidence="2">
    <location>
        <begin position="21"/>
        <end position="111"/>
    </location>
</feature>
<evidence type="ECO:0000313" key="3">
    <source>
        <dbReference type="Ensembl" id="ENSSFAP00005046314.1"/>
    </source>
</evidence>
<dbReference type="InParanoid" id="A0A672IZ04"/>
<keyword evidence="4" id="KW-1185">Reference proteome</keyword>
<evidence type="ECO:0008006" key="5">
    <source>
        <dbReference type="Google" id="ProtNLM"/>
    </source>
</evidence>
<evidence type="ECO:0000256" key="1">
    <source>
        <dbReference type="SAM" id="MobiDB-lite"/>
    </source>
</evidence>
<evidence type="ECO:0000313" key="4">
    <source>
        <dbReference type="Proteomes" id="UP000472267"/>
    </source>
</evidence>
<proteinExistence type="predicted"/>
<feature type="region of interest" description="Disordered" evidence="1">
    <location>
        <begin position="69"/>
        <end position="98"/>
    </location>
</feature>
<reference evidence="3" key="3">
    <citation type="submission" date="2025-09" db="UniProtKB">
        <authorList>
            <consortium name="Ensembl"/>
        </authorList>
    </citation>
    <scope>IDENTIFICATION</scope>
</reference>
<dbReference type="AlphaFoldDB" id="A0A672IZ04"/>
<protein>
    <recommendedName>
        <fullName evidence="5">Somatostatin/Cortistatin C-terminal domain-containing protein</fullName>
    </recommendedName>
</protein>
<reference evidence="3" key="1">
    <citation type="submission" date="2019-06" db="EMBL/GenBank/DDBJ databases">
        <authorList>
            <consortium name="Wellcome Sanger Institute Data Sharing"/>
        </authorList>
    </citation>
    <scope>NUCLEOTIDE SEQUENCE [LARGE SCALE GENOMIC DNA]</scope>
</reference>
<organism evidence="3 4">
    <name type="scientific">Salarias fasciatus</name>
    <name type="common">Jewelled blenny</name>
    <name type="synonym">Blennius fasciatus</name>
    <dbReference type="NCBI Taxonomy" id="181472"/>
    <lineage>
        <taxon>Eukaryota</taxon>
        <taxon>Metazoa</taxon>
        <taxon>Chordata</taxon>
        <taxon>Craniata</taxon>
        <taxon>Vertebrata</taxon>
        <taxon>Euteleostomi</taxon>
        <taxon>Actinopterygii</taxon>
        <taxon>Neopterygii</taxon>
        <taxon>Teleostei</taxon>
        <taxon>Neoteleostei</taxon>
        <taxon>Acanthomorphata</taxon>
        <taxon>Ovalentaria</taxon>
        <taxon>Blenniimorphae</taxon>
        <taxon>Blenniiformes</taxon>
        <taxon>Blennioidei</taxon>
        <taxon>Blenniidae</taxon>
        <taxon>Salariinae</taxon>
        <taxon>Salarias</taxon>
    </lineage>
</organism>
<dbReference type="Ensembl" id="ENSSFAT00005047896.1">
    <property type="protein sequence ID" value="ENSSFAP00005046314.1"/>
    <property type="gene ID" value="ENSSFAG00005022594.1"/>
</dbReference>
<reference evidence="3" key="2">
    <citation type="submission" date="2025-08" db="UniProtKB">
        <authorList>
            <consortium name="Ensembl"/>
        </authorList>
    </citation>
    <scope>IDENTIFICATION</scope>
</reference>
<feature type="signal peptide" evidence="2">
    <location>
        <begin position="1"/>
        <end position="20"/>
    </location>
</feature>
<accession>A0A672IZ04</accession>